<dbReference type="SUPFAM" id="SSF56024">
    <property type="entry name" value="Phospholipase D/nuclease"/>
    <property type="match status" value="2"/>
</dbReference>
<evidence type="ECO:0000256" key="2">
    <source>
        <dbReference type="ARBA" id="ARBA00004236"/>
    </source>
</evidence>
<evidence type="ECO:0000256" key="12">
    <source>
        <dbReference type="SAM" id="Phobius"/>
    </source>
</evidence>
<evidence type="ECO:0000256" key="7">
    <source>
        <dbReference type="ARBA" id="ARBA00022692"/>
    </source>
</evidence>
<evidence type="ECO:0000256" key="6">
    <source>
        <dbReference type="ARBA" id="ARBA00022679"/>
    </source>
</evidence>
<dbReference type="InterPro" id="IPR001736">
    <property type="entry name" value="PLipase_D/transphosphatidylase"/>
</dbReference>
<dbReference type="OrthoDB" id="9814092at2"/>
<dbReference type="PROSITE" id="PS50035">
    <property type="entry name" value="PLD"/>
    <property type="match status" value="2"/>
</dbReference>
<dbReference type="PANTHER" id="PTHR21248:SF22">
    <property type="entry name" value="PHOSPHOLIPASE D"/>
    <property type="match status" value="1"/>
</dbReference>
<evidence type="ECO:0000313" key="15">
    <source>
        <dbReference type="Proteomes" id="UP000198462"/>
    </source>
</evidence>
<dbReference type="EC" id="2.7.8.-" evidence="11"/>
<dbReference type="GO" id="GO:0005576">
    <property type="term" value="C:extracellular region"/>
    <property type="evidence" value="ECO:0007669"/>
    <property type="project" value="UniProtKB-SubCell"/>
</dbReference>
<feature type="transmembrane region" description="Helical" evidence="12">
    <location>
        <begin position="42"/>
        <end position="64"/>
    </location>
</feature>
<dbReference type="Proteomes" id="UP000198462">
    <property type="component" value="Unassembled WGS sequence"/>
</dbReference>
<dbReference type="GO" id="GO:0032049">
    <property type="term" value="P:cardiolipin biosynthetic process"/>
    <property type="evidence" value="ECO:0007669"/>
    <property type="project" value="UniProtKB-UniRule"/>
</dbReference>
<keyword evidence="5" id="KW-0964">Secreted</keyword>
<reference evidence="15" key="1">
    <citation type="submission" date="2017-05" db="EMBL/GenBank/DDBJ databases">
        <authorList>
            <person name="Lin X."/>
        </authorList>
    </citation>
    <scope>NUCLEOTIDE SEQUENCE [LARGE SCALE GENOMIC DNA]</scope>
    <source>
        <strain evidence="15">JLT2012</strain>
    </source>
</reference>
<evidence type="ECO:0000256" key="11">
    <source>
        <dbReference type="NCBIfam" id="TIGR04265"/>
    </source>
</evidence>
<evidence type="ECO:0000256" key="9">
    <source>
        <dbReference type="ARBA" id="ARBA00022989"/>
    </source>
</evidence>
<dbReference type="NCBIfam" id="TIGR04265">
    <property type="entry name" value="bac_cardiolipin"/>
    <property type="match status" value="1"/>
</dbReference>
<dbReference type="GO" id="GO:0005886">
    <property type="term" value="C:plasma membrane"/>
    <property type="evidence" value="ECO:0007669"/>
    <property type="project" value="UniProtKB-SubCell"/>
</dbReference>
<protein>
    <recommendedName>
        <fullName evidence="11">Cardiolipin synthase</fullName>
        <ecNumber evidence="11">2.7.8.-</ecNumber>
    </recommendedName>
</protein>
<evidence type="ECO:0000256" key="8">
    <source>
        <dbReference type="ARBA" id="ARBA00022737"/>
    </source>
</evidence>
<gene>
    <name evidence="14" type="ORF">B5C34_09850</name>
</gene>
<sequence length="483" mass="53602">MAFRQAGARPVSDTLLLFLTLDWLARFAIFAVIIFSRPAVGAQGWLALVLVFPIPAILVVLWAFRPLATARRRARFAEARRQLKIARRQILMSQHCSPPQLPAHLVRAAQLIERVNLFPAVGGNNIEALADYQEVIDRLVADIGTARHHVHLTTYIFSDDAVGNQIIAALVAAASRGIECRVLIDALGSYWWSRRIIRKLRSCGITVRRALPVSLTNMEALRPDLRNHRKLAVIDGRLGYIGSQNVISPELPGGQRSKEFVVRVNGPVVLQMQALFANDWFLESGDLLSDGALFPHERSAGAARAQLVAGGPEYRRSVIRLLLDALVHTVEHRLVITTPYFVPDEALLLALEGAAARGVEVCLILPKKGDHRLVDLAQRSFFDRMLEAGIDIHLYHRGFLHAKHVSVDDDLVLVGSMNIDLRSLELNGEAGLLIYDQDTTARLREEEARNIAGSERLVRAEWNARPALARAAENAARLFSPLL</sequence>
<evidence type="ECO:0000256" key="4">
    <source>
        <dbReference type="ARBA" id="ARBA00022475"/>
    </source>
</evidence>
<comment type="caution">
    <text evidence="14">The sequence shown here is derived from an EMBL/GenBank/DDBJ whole genome shotgun (WGS) entry which is preliminary data.</text>
</comment>
<keyword evidence="7 12" id="KW-0812">Transmembrane</keyword>
<proteinExistence type="predicted"/>
<name>A0A219B6B7_9SPHN</name>
<accession>A0A219B6B7</accession>
<evidence type="ECO:0000256" key="10">
    <source>
        <dbReference type="ARBA" id="ARBA00023136"/>
    </source>
</evidence>
<feature type="domain" description="PLD phosphodiesterase" evidence="13">
    <location>
        <begin position="223"/>
        <end position="250"/>
    </location>
</feature>
<evidence type="ECO:0000256" key="1">
    <source>
        <dbReference type="ARBA" id="ARBA00003145"/>
    </source>
</evidence>
<evidence type="ECO:0000256" key="3">
    <source>
        <dbReference type="ARBA" id="ARBA00004613"/>
    </source>
</evidence>
<keyword evidence="10 12" id="KW-0472">Membrane</keyword>
<evidence type="ECO:0000259" key="13">
    <source>
        <dbReference type="PROSITE" id="PS50035"/>
    </source>
</evidence>
<organism evidence="14 15">
    <name type="scientific">Pacificimonas flava</name>
    <dbReference type="NCBI Taxonomy" id="1234595"/>
    <lineage>
        <taxon>Bacteria</taxon>
        <taxon>Pseudomonadati</taxon>
        <taxon>Pseudomonadota</taxon>
        <taxon>Alphaproteobacteria</taxon>
        <taxon>Sphingomonadales</taxon>
        <taxon>Sphingosinicellaceae</taxon>
        <taxon>Pacificimonas</taxon>
    </lineage>
</organism>
<keyword evidence="15" id="KW-1185">Reference proteome</keyword>
<comment type="function">
    <text evidence="1">Could be a virulence factor.</text>
</comment>
<dbReference type="PANTHER" id="PTHR21248">
    <property type="entry name" value="CARDIOLIPIN SYNTHASE"/>
    <property type="match status" value="1"/>
</dbReference>
<keyword evidence="6" id="KW-0808">Transferase</keyword>
<evidence type="ECO:0000256" key="5">
    <source>
        <dbReference type="ARBA" id="ARBA00022525"/>
    </source>
</evidence>
<dbReference type="AlphaFoldDB" id="A0A219B6B7"/>
<dbReference type="GO" id="GO:0008808">
    <property type="term" value="F:cardiolipin synthase activity"/>
    <property type="evidence" value="ECO:0007669"/>
    <property type="project" value="UniProtKB-UniRule"/>
</dbReference>
<dbReference type="SMART" id="SM00155">
    <property type="entry name" value="PLDc"/>
    <property type="match status" value="2"/>
</dbReference>
<comment type="subcellular location">
    <subcellularLocation>
        <location evidence="2">Cell membrane</location>
    </subcellularLocation>
    <subcellularLocation>
        <location evidence="3">Secreted</location>
    </subcellularLocation>
</comment>
<evidence type="ECO:0000313" key="14">
    <source>
        <dbReference type="EMBL" id="OWV33734.1"/>
    </source>
</evidence>
<dbReference type="EMBL" id="NFZT01000001">
    <property type="protein sequence ID" value="OWV33734.1"/>
    <property type="molecule type" value="Genomic_DNA"/>
</dbReference>
<feature type="transmembrane region" description="Helical" evidence="12">
    <location>
        <begin position="15"/>
        <end position="36"/>
    </location>
</feature>
<keyword evidence="9 12" id="KW-1133">Transmembrane helix</keyword>
<dbReference type="InterPro" id="IPR022924">
    <property type="entry name" value="Cardiolipin_synthase"/>
</dbReference>
<keyword evidence="8" id="KW-0677">Repeat</keyword>
<keyword evidence="4" id="KW-1003">Cell membrane</keyword>
<feature type="domain" description="PLD phosphodiesterase" evidence="13">
    <location>
        <begin position="396"/>
        <end position="423"/>
    </location>
</feature>
<dbReference type="Pfam" id="PF13091">
    <property type="entry name" value="PLDc_2"/>
    <property type="match status" value="2"/>
</dbReference>
<dbReference type="Gene3D" id="3.30.870.10">
    <property type="entry name" value="Endonuclease Chain A"/>
    <property type="match status" value="2"/>
</dbReference>
<dbReference type="InterPro" id="IPR025202">
    <property type="entry name" value="PLD-like_dom"/>
</dbReference>